<comment type="subcellular location">
    <subcellularLocation>
        <location evidence="1 3">Cytoplasm</location>
    </subcellularLocation>
</comment>
<dbReference type="PANTHER" id="PTHR22798:SF0">
    <property type="entry name" value="MALIGNANT T-CELL-AMPLIFIED SEQUENCE 1"/>
    <property type="match status" value="1"/>
</dbReference>
<dbReference type="InterPro" id="IPR002478">
    <property type="entry name" value="PUA"/>
</dbReference>
<reference evidence="5" key="1">
    <citation type="journal article" date="2020" name="Stud. Mycol.">
        <title>101 Dothideomycetes genomes: a test case for predicting lifestyles and emergence of pathogens.</title>
        <authorList>
            <person name="Haridas S."/>
            <person name="Albert R."/>
            <person name="Binder M."/>
            <person name="Bloem J."/>
            <person name="Labutti K."/>
            <person name="Salamov A."/>
            <person name="Andreopoulos B."/>
            <person name="Baker S."/>
            <person name="Barry K."/>
            <person name="Bills G."/>
            <person name="Bluhm B."/>
            <person name="Cannon C."/>
            <person name="Castanera R."/>
            <person name="Culley D."/>
            <person name="Daum C."/>
            <person name="Ezra D."/>
            <person name="Gonzalez J."/>
            <person name="Henrissat B."/>
            <person name="Kuo A."/>
            <person name="Liang C."/>
            <person name="Lipzen A."/>
            <person name="Lutzoni F."/>
            <person name="Magnuson J."/>
            <person name="Mondo S."/>
            <person name="Nolan M."/>
            <person name="Ohm R."/>
            <person name="Pangilinan J."/>
            <person name="Park H.-J."/>
            <person name="Ramirez L."/>
            <person name="Alfaro M."/>
            <person name="Sun H."/>
            <person name="Tritt A."/>
            <person name="Yoshinaga Y."/>
            <person name="Zwiers L.-H."/>
            <person name="Turgeon B."/>
            <person name="Goodwin S."/>
            <person name="Spatafora J."/>
            <person name="Crous P."/>
            <person name="Grigoriev I."/>
        </authorList>
    </citation>
    <scope>NUCLEOTIDE SEQUENCE</scope>
    <source>
        <strain evidence="5">CBS 262.69</strain>
    </source>
</reference>
<dbReference type="EMBL" id="ML996693">
    <property type="protein sequence ID" value="KAF2401559.1"/>
    <property type="molecule type" value="Genomic_DNA"/>
</dbReference>
<dbReference type="OrthoDB" id="10249667at2759"/>
<dbReference type="InterPro" id="IPR004521">
    <property type="entry name" value="Uncharacterised_CHP00451"/>
</dbReference>
<dbReference type="AlphaFoldDB" id="A0A6G1I0G3"/>
<dbReference type="InterPro" id="IPR015947">
    <property type="entry name" value="PUA-like_sf"/>
</dbReference>
<sequence>MFKKEYNVSPAQSVKSSVQRRLRDKFVEAFPALEPHMDEIMRKADKGHMESISIRTPKKNVPLYVVKYTPAGSKNPRIDALCYETEDRLIPHLKLVHRFPDCFPRVRIDHGAIRFVLSGASLMIPGLTSPGGRLPDPDSEEGYRYGKQELEAGAIVVVEAEGKEHACLVGILKTGTEQMKKEKKGVAIEDASHYLGDGLWRLPVD</sequence>
<organism evidence="5 6">
    <name type="scientific">Trichodelitschia bisporula</name>
    <dbReference type="NCBI Taxonomy" id="703511"/>
    <lineage>
        <taxon>Eukaryota</taxon>
        <taxon>Fungi</taxon>
        <taxon>Dikarya</taxon>
        <taxon>Ascomycota</taxon>
        <taxon>Pezizomycotina</taxon>
        <taxon>Dothideomycetes</taxon>
        <taxon>Dothideomycetes incertae sedis</taxon>
        <taxon>Phaeotrichales</taxon>
        <taxon>Phaeotrichaceae</taxon>
        <taxon>Trichodelitschia</taxon>
    </lineage>
</organism>
<dbReference type="Proteomes" id="UP000799640">
    <property type="component" value="Unassembled WGS sequence"/>
</dbReference>
<evidence type="ECO:0000313" key="6">
    <source>
        <dbReference type="Proteomes" id="UP000799640"/>
    </source>
</evidence>
<dbReference type="CDD" id="cd21155">
    <property type="entry name" value="PUA_MCTS-1-like"/>
    <property type="match status" value="1"/>
</dbReference>
<evidence type="ECO:0000313" key="5">
    <source>
        <dbReference type="EMBL" id="KAF2401559.1"/>
    </source>
</evidence>
<dbReference type="PANTHER" id="PTHR22798">
    <property type="entry name" value="MCT-1 PROTEIN"/>
    <property type="match status" value="1"/>
</dbReference>
<keyword evidence="2 3" id="KW-0963">Cytoplasm</keyword>
<dbReference type="Pfam" id="PF01472">
    <property type="entry name" value="PUA"/>
    <property type="match status" value="1"/>
</dbReference>
<evidence type="ECO:0000259" key="4">
    <source>
        <dbReference type="SMART" id="SM00359"/>
    </source>
</evidence>
<gene>
    <name evidence="5" type="ORF">EJ06DRAFT_492897</name>
</gene>
<dbReference type="NCBIfam" id="TIGR00451">
    <property type="entry name" value="unchar_dom_2"/>
    <property type="match status" value="1"/>
</dbReference>
<accession>A0A6G1I0G3</accession>
<dbReference type="GO" id="GO:0005737">
    <property type="term" value="C:cytoplasm"/>
    <property type="evidence" value="ECO:0007669"/>
    <property type="project" value="UniProtKB-SubCell"/>
</dbReference>
<dbReference type="SUPFAM" id="SSF88697">
    <property type="entry name" value="PUA domain-like"/>
    <property type="match status" value="1"/>
</dbReference>
<dbReference type="SMART" id="SM00359">
    <property type="entry name" value="PUA"/>
    <property type="match status" value="1"/>
</dbReference>
<dbReference type="GO" id="GO:0003723">
    <property type="term" value="F:RNA binding"/>
    <property type="evidence" value="ECO:0007669"/>
    <property type="project" value="InterPro"/>
</dbReference>
<dbReference type="PIRSF" id="PIRSF005067">
    <property type="entry name" value="Tma_RNA-bind_prd"/>
    <property type="match status" value="1"/>
</dbReference>
<dbReference type="Gene3D" id="3.10.400.20">
    <property type="match status" value="1"/>
</dbReference>
<dbReference type="InterPro" id="IPR016437">
    <property type="entry name" value="MCT-1/Tma20"/>
</dbReference>
<protein>
    <recommendedName>
        <fullName evidence="3">Translation machinery-associated protein 20</fullName>
    </recommendedName>
</protein>
<evidence type="ECO:0000256" key="2">
    <source>
        <dbReference type="ARBA" id="ARBA00022490"/>
    </source>
</evidence>
<dbReference type="Pfam" id="PF17832">
    <property type="entry name" value="Pre-PUA"/>
    <property type="match status" value="1"/>
</dbReference>
<comment type="function">
    <text evidence="3">Involved in translation.</text>
</comment>
<dbReference type="PROSITE" id="PS50890">
    <property type="entry name" value="PUA"/>
    <property type="match status" value="1"/>
</dbReference>
<keyword evidence="6" id="KW-1185">Reference proteome</keyword>
<dbReference type="InterPro" id="IPR041366">
    <property type="entry name" value="Pre-PUA"/>
</dbReference>
<feature type="domain" description="PUA" evidence="4">
    <location>
        <begin position="104"/>
        <end position="195"/>
    </location>
</feature>
<evidence type="ECO:0000256" key="3">
    <source>
        <dbReference type="PIRNR" id="PIRNR005067"/>
    </source>
</evidence>
<dbReference type="GO" id="GO:0001731">
    <property type="term" value="P:formation of translation preinitiation complex"/>
    <property type="evidence" value="ECO:0007669"/>
    <property type="project" value="TreeGrafter"/>
</dbReference>
<name>A0A6G1I0G3_9PEZI</name>
<evidence type="ECO:0000256" key="1">
    <source>
        <dbReference type="ARBA" id="ARBA00004496"/>
    </source>
</evidence>
<proteinExistence type="inferred from homology"/>
<comment type="similarity">
    <text evidence="3">Belongs to the TMA20 family.</text>
</comment>